<proteinExistence type="inferred from homology"/>
<dbReference type="InterPro" id="IPR020845">
    <property type="entry name" value="AMP-binding_CS"/>
</dbReference>
<dbReference type="InterPro" id="IPR045851">
    <property type="entry name" value="AMP-bd_C_sf"/>
</dbReference>
<evidence type="ECO:0000259" key="5">
    <source>
        <dbReference type="Pfam" id="PF00501"/>
    </source>
</evidence>
<keyword evidence="3" id="KW-0436">Ligase</keyword>
<feature type="domain" description="AMP-binding enzyme C-terminal" evidence="6">
    <location>
        <begin position="444"/>
        <end position="520"/>
    </location>
</feature>
<keyword evidence="8" id="KW-1185">Reference proteome</keyword>
<name>A0A9N9MVD7_9CUCU</name>
<dbReference type="SUPFAM" id="SSF56801">
    <property type="entry name" value="Acetyl-CoA synthetase-like"/>
    <property type="match status" value="1"/>
</dbReference>
<dbReference type="Pfam" id="PF13193">
    <property type="entry name" value="AMP-binding_C"/>
    <property type="match status" value="1"/>
</dbReference>
<evidence type="ECO:0000259" key="6">
    <source>
        <dbReference type="Pfam" id="PF13193"/>
    </source>
</evidence>
<gene>
    <name evidence="7" type="ORF">CEUTPL_LOCUS11863</name>
</gene>
<dbReference type="PANTHER" id="PTHR24096:SF149">
    <property type="entry name" value="AMP-BINDING DOMAIN-CONTAINING PROTEIN-RELATED"/>
    <property type="match status" value="1"/>
</dbReference>
<dbReference type="EMBL" id="OU892283">
    <property type="protein sequence ID" value="CAG9771431.1"/>
    <property type="molecule type" value="Genomic_DNA"/>
</dbReference>
<evidence type="ECO:0000256" key="3">
    <source>
        <dbReference type="ARBA" id="ARBA00022598"/>
    </source>
</evidence>
<organism evidence="7 8">
    <name type="scientific">Ceutorhynchus assimilis</name>
    <name type="common">cabbage seed weevil</name>
    <dbReference type="NCBI Taxonomy" id="467358"/>
    <lineage>
        <taxon>Eukaryota</taxon>
        <taxon>Metazoa</taxon>
        <taxon>Ecdysozoa</taxon>
        <taxon>Arthropoda</taxon>
        <taxon>Hexapoda</taxon>
        <taxon>Insecta</taxon>
        <taxon>Pterygota</taxon>
        <taxon>Neoptera</taxon>
        <taxon>Endopterygota</taxon>
        <taxon>Coleoptera</taxon>
        <taxon>Polyphaga</taxon>
        <taxon>Cucujiformia</taxon>
        <taxon>Curculionidae</taxon>
        <taxon>Ceutorhynchinae</taxon>
        <taxon>Ceutorhynchus</taxon>
    </lineage>
</organism>
<evidence type="ECO:0000256" key="1">
    <source>
        <dbReference type="ARBA" id="ARBA00004275"/>
    </source>
</evidence>
<accession>A0A9N9MVD7</accession>
<comment type="subcellular location">
    <subcellularLocation>
        <location evidence="1">Peroxisome</location>
    </subcellularLocation>
</comment>
<comment type="similarity">
    <text evidence="2">Belongs to the ATP-dependent AMP-binding enzyme family.</text>
</comment>
<dbReference type="Gene3D" id="3.30.300.30">
    <property type="match status" value="1"/>
</dbReference>
<reference evidence="7" key="1">
    <citation type="submission" date="2022-01" db="EMBL/GenBank/DDBJ databases">
        <authorList>
            <person name="King R."/>
        </authorList>
    </citation>
    <scope>NUCLEOTIDE SEQUENCE</scope>
</reference>
<evidence type="ECO:0000313" key="7">
    <source>
        <dbReference type="EMBL" id="CAG9771431.1"/>
    </source>
</evidence>
<evidence type="ECO:0000256" key="2">
    <source>
        <dbReference type="ARBA" id="ARBA00006432"/>
    </source>
</evidence>
<evidence type="ECO:0000256" key="4">
    <source>
        <dbReference type="ARBA" id="ARBA00023140"/>
    </source>
</evidence>
<dbReference type="InterPro" id="IPR000873">
    <property type="entry name" value="AMP-dep_synth/lig_dom"/>
</dbReference>
<dbReference type="PANTHER" id="PTHR24096">
    <property type="entry name" value="LONG-CHAIN-FATTY-ACID--COA LIGASE"/>
    <property type="match status" value="1"/>
</dbReference>
<keyword evidence="4" id="KW-0576">Peroxisome</keyword>
<sequence>MIFENGIIKTPDLEFNENSGGVGCILYETLKQYENRIALINSHNDEFITYKELLKRSISTAIALEKRGIKQHDLMAICSRRENLDGNVPIIAGQFLGCITYALDPNETIEVTANLLEQVQPRIIFVTESSKQLIFETLKKINIQVEIVEFGEQFKHEFLGLENSDFKPLFIENLKTTCMIHFSSGSTGTPKPICLNHYYYMALIGPIPHPKSEPCTRKFANHMIGSVSLRISNWYWISTSIEMVDAMWNGKCRLLKDIFDVDQIWFTIAKYKIADIFFRPVDIPLFPSKLPPSLDVSCLRKVFISGNALHEDLVDSLKQLLPEVELVSMYAMTECGVVTYSYVEKFKVEKPTCCGLPVSGLHYKIIDLETGKICGFKQPGELHVKGKRVFNGFHNLDSSECFDDEGYFKTGDVVYFDEDFCFFFVDRIKALLKWKNKLIYPSCIEEVLRSHPAVNDAMVIGIEDKVEAERLMGVVILKNDVEDLSEVDLVKYVEERVEDYKRLREGVVFVKHFPTTITGKPNRLKVKQMALELMKRNVNIKYA</sequence>
<evidence type="ECO:0000313" key="8">
    <source>
        <dbReference type="Proteomes" id="UP001152799"/>
    </source>
</evidence>
<feature type="domain" description="AMP-dependent synthetase/ligase" evidence="5">
    <location>
        <begin position="28"/>
        <end position="393"/>
    </location>
</feature>
<dbReference type="Proteomes" id="UP001152799">
    <property type="component" value="Chromosome 7"/>
</dbReference>
<dbReference type="OrthoDB" id="10253869at2759"/>
<dbReference type="GO" id="GO:0005777">
    <property type="term" value="C:peroxisome"/>
    <property type="evidence" value="ECO:0007669"/>
    <property type="project" value="UniProtKB-SubCell"/>
</dbReference>
<dbReference type="Pfam" id="PF00501">
    <property type="entry name" value="AMP-binding"/>
    <property type="match status" value="1"/>
</dbReference>
<dbReference type="GO" id="GO:0016405">
    <property type="term" value="F:CoA-ligase activity"/>
    <property type="evidence" value="ECO:0007669"/>
    <property type="project" value="TreeGrafter"/>
</dbReference>
<dbReference type="Gene3D" id="3.40.50.12780">
    <property type="entry name" value="N-terminal domain of ligase-like"/>
    <property type="match status" value="1"/>
</dbReference>
<dbReference type="InterPro" id="IPR042099">
    <property type="entry name" value="ANL_N_sf"/>
</dbReference>
<dbReference type="PROSITE" id="PS00455">
    <property type="entry name" value="AMP_BINDING"/>
    <property type="match status" value="1"/>
</dbReference>
<dbReference type="AlphaFoldDB" id="A0A9N9MVD7"/>
<protein>
    <submittedName>
        <fullName evidence="7">Uncharacterized protein</fullName>
    </submittedName>
</protein>
<dbReference type="InterPro" id="IPR025110">
    <property type="entry name" value="AMP-bd_C"/>
</dbReference>